<evidence type="ECO:0000313" key="1">
    <source>
        <dbReference type="EMBL" id="CUI15300.1"/>
    </source>
</evidence>
<dbReference type="AlphaFoldDB" id="A0A0S4KI40"/>
<organism evidence="1 2">
    <name type="scientific">Bodo saltans</name>
    <name type="common">Flagellated protozoan</name>
    <dbReference type="NCBI Taxonomy" id="75058"/>
    <lineage>
        <taxon>Eukaryota</taxon>
        <taxon>Discoba</taxon>
        <taxon>Euglenozoa</taxon>
        <taxon>Kinetoplastea</taxon>
        <taxon>Metakinetoplastina</taxon>
        <taxon>Eubodonida</taxon>
        <taxon>Bodonidae</taxon>
        <taxon>Bodo</taxon>
    </lineage>
</organism>
<dbReference type="VEuPathDB" id="TriTrypDB:BSAL_37660"/>
<reference evidence="2" key="1">
    <citation type="submission" date="2015-09" db="EMBL/GenBank/DDBJ databases">
        <authorList>
            <consortium name="Pathogen Informatics"/>
        </authorList>
    </citation>
    <scope>NUCLEOTIDE SEQUENCE [LARGE SCALE GENOMIC DNA]</scope>
    <source>
        <strain evidence="2">Lake Konstanz</strain>
    </source>
</reference>
<dbReference type="Gene3D" id="1.10.472.50">
    <property type="entry name" value="HD-domain/PDEase-like"/>
    <property type="match status" value="1"/>
</dbReference>
<dbReference type="OrthoDB" id="16547at2759"/>
<gene>
    <name evidence="1" type="ORF">BSAL_37660</name>
</gene>
<evidence type="ECO:0000313" key="2">
    <source>
        <dbReference type="Proteomes" id="UP000051952"/>
    </source>
</evidence>
<dbReference type="Proteomes" id="UP000051952">
    <property type="component" value="Unassembled WGS sequence"/>
</dbReference>
<dbReference type="PANTHER" id="PTHR33594:SF1">
    <property type="entry name" value="HD_PDEASE DOMAIN-CONTAINING PROTEIN"/>
    <property type="match status" value="1"/>
</dbReference>
<proteinExistence type="predicted"/>
<dbReference type="EMBL" id="CYKH01002046">
    <property type="protein sequence ID" value="CUI15300.1"/>
    <property type="molecule type" value="Genomic_DNA"/>
</dbReference>
<dbReference type="OMA" id="GMRWFVP"/>
<name>A0A0S4KI40_BODSA</name>
<accession>A0A0S4KI40</accession>
<dbReference type="PANTHER" id="PTHR33594">
    <property type="entry name" value="SUPERFAMILY HYDROLASE, PUTATIVE (AFU_ORTHOLOGUE AFUA_1G03035)-RELATED"/>
    <property type="match status" value="1"/>
</dbReference>
<dbReference type="Gene3D" id="1.20.58.1910">
    <property type="match status" value="1"/>
</dbReference>
<keyword evidence="2" id="KW-1185">Reference proteome</keyword>
<protein>
    <recommendedName>
        <fullName evidence="3">HD domain-containing protein</fullName>
    </recommendedName>
</protein>
<dbReference type="SUPFAM" id="SSF109604">
    <property type="entry name" value="HD-domain/PDEase-like"/>
    <property type="match status" value="1"/>
</dbReference>
<evidence type="ECO:0008006" key="3">
    <source>
        <dbReference type="Google" id="ProtNLM"/>
    </source>
</evidence>
<sequence>MNANHYDLWNICRTFFCAGRDASHGLAHMETVTRQAVLIFMMNHGATESAEFIARNLSRVIVVAMLHDVNDHKYDDEVGTLAKKVKTFLESIASKLVIVDGEAEGCATEAGVVETVMQCTDAISYSKEVKRGMRWFEKTLPSAAWVVVRDSVSDSDKLEAIGYSGLLRCYEFATHLLKGKGKWEAALQEHGIDNIGKALLYPHVVEHSDEKLLRLKDHFVNTVAGKHLALPLHEEMVVGLKQWEMNGPPALSAVGIHA</sequence>